<dbReference type="RefSeq" id="WP_129151180.1">
    <property type="nucleotide sequence ID" value="NZ_JBHSDO010000011.1"/>
</dbReference>
<dbReference type="GO" id="GO:0016887">
    <property type="term" value="F:ATP hydrolysis activity"/>
    <property type="evidence" value="ECO:0007669"/>
    <property type="project" value="RHEA"/>
</dbReference>
<dbReference type="Pfam" id="PF06114">
    <property type="entry name" value="Peptidase_M78"/>
    <property type="match status" value="1"/>
</dbReference>
<evidence type="ECO:0000256" key="9">
    <source>
        <dbReference type="ARBA" id="ARBA00034808"/>
    </source>
</evidence>
<dbReference type="Pfam" id="PF00580">
    <property type="entry name" value="UvrD-helicase"/>
    <property type="match status" value="1"/>
</dbReference>
<proteinExistence type="inferred from homology"/>
<protein>
    <recommendedName>
        <fullName evidence="9">DNA 3'-5' helicase</fullName>
        <ecNumber evidence="9">5.6.2.4</ecNumber>
    </recommendedName>
    <alternativeName>
        <fullName evidence="10">DNA 3'-5' helicase II</fullName>
    </alternativeName>
</protein>
<dbReference type="EC" id="5.6.2.4" evidence="9"/>
<dbReference type="PROSITE" id="PS51217">
    <property type="entry name" value="UVRD_HELICASE_CTER"/>
    <property type="match status" value="1"/>
</dbReference>
<sequence length="1109" mass="123372">MNPFQRARDEAHTARAKLEATFTHNVITAKDLLLQVESALNIAIEQVPPSYADLGGGSAVLQREQMFIYVSSEVDAWGAEFCGLVAHELGHYFLDAAKPATTVAHLSTLLGSAGSPAVLKVEAYGARERQELQANVFARELLLPRDVARQFFFAGKGPAEIASELGIPLEFVRQQMLDGLLLPESAVTTSPLARPSPDQLAAARAQERAANVVAGPGTGKTTTLINRVKYLVEEKRVHPSQILVLTFTNKAAFELVERLHNAGIDDASELWAGTFHSFGLEFLRKYHQHFNLESDLHVSDLMSSMTTMVKALPRMNLDHFLRVEDPYDWLGPVIEGITRLKEELVTPAEYRAFVELNKVEDEELQQKRLDVAALFELHETLLEERQTVDFVDLISMPAVALREDRTPFAELVDRFEHVLVDEYQDVTQAMVELLRQLAYKKHIWVVGDIRQAIHHWRGASLKSLLKFDTEFKAHAGGKAIQRYPLTYNRRSSQEIVDLTQQIGREHVLESSLRLDDVVAINGPSGVVPVVVSCSDRDGIVGAISEHIRELHADGVAFGRQAVLCRKTSDVERAAELLEHAGIPIIYIGNLSARIEVKHLLCLIQLLVERRPKALIGLSDIPDLNMPRADLDVLLNAAENDVAFQRGGWIHFAPPGLSSRGCEVASNLHKLIGKFRHSSNPWAFVCDLLLEQRFGLPPFADTSVQAWVARIALWQFAYSVRNGDGEMKEARLSRYLLRQRLRQRIGDAHGQRDLPPEAAVLDGVRVMTVHGSKGLEFEAVHVGFVDSDSYGSQAPNWSREGILDIVPPEALGSSSDEYKFEASVERNNLLYVAVSRAKRHLHLYQDTKFKNSTAPQLNHYPRKFRLKTYTGPTLTKTKSVSGAAFVPPTTITFEDLYSYATCSLRYWYNRVLELKSESDIETSLRARWAVMDALKAFSSGAASAPESALADEWVARKLPSRLEDPSLWSDAIYALRRGEAQVNSMQKRGGKFEQATAVIGGLTLQMPWGFRIQGSYGTEYAVLRFSRRGIAEYTTIMKPLLQGLNLPGATSISLHHVLSDKTDSVPGTRALEMTKSYKAAVRFATGDNSPVVGRHCAHCDFSTICPAAPM</sequence>
<dbReference type="Gene3D" id="1.10.10.2910">
    <property type="match status" value="1"/>
</dbReference>
<evidence type="ECO:0000256" key="11">
    <source>
        <dbReference type="ARBA" id="ARBA00048988"/>
    </source>
</evidence>
<evidence type="ECO:0000256" key="2">
    <source>
        <dbReference type="ARBA" id="ARBA00022741"/>
    </source>
</evidence>
<dbReference type="SUPFAM" id="SSF52540">
    <property type="entry name" value="P-loop containing nucleoside triphosphate hydrolases"/>
    <property type="match status" value="1"/>
</dbReference>
<evidence type="ECO:0000256" key="12">
    <source>
        <dbReference type="PROSITE-ProRule" id="PRU00560"/>
    </source>
</evidence>
<evidence type="ECO:0000313" key="16">
    <source>
        <dbReference type="Proteomes" id="UP000290849"/>
    </source>
</evidence>
<dbReference type="PANTHER" id="PTHR11070:SF2">
    <property type="entry name" value="ATP-DEPENDENT DNA HELICASE SRS2"/>
    <property type="match status" value="1"/>
</dbReference>
<evidence type="ECO:0000313" key="15">
    <source>
        <dbReference type="EMBL" id="RXN87811.1"/>
    </source>
</evidence>
<keyword evidence="4 12" id="KW-0347">Helicase</keyword>
<dbReference type="GO" id="GO:0005524">
    <property type="term" value="F:ATP binding"/>
    <property type="evidence" value="ECO:0007669"/>
    <property type="project" value="UniProtKB-UniRule"/>
</dbReference>
<dbReference type="GO" id="GO:0043138">
    <property type="term" value="F:3'-5' DNA helicase activity"/>
    <property type="evidence" value="ECO:0007669"/>
    <property type="project" value="UniProtKB-EC"/>
</dbReference>
<dbReference type="InterPro" id="IPR027417">
    <property type="entry name" value="P-loop_NTPase"/>
</dbReference>
<dbReference type="GO" id="GO:0000725">
    <property type="term" value="P:recombinational repair"/>
    <property type="evidence" value="ECO:0007669"/>
    <property type="project" value="TreeGrafter"/>
</dbReference>
<name>A0A4Q1HIC4_9BURK</name>
<reference evidence="15 16" key="1">
    <citation type="journal article" date="2017" name="Int. J. Syst. Evol. Microbiol.">
        <title>Achromobacter aloeverae sp. nov., isolated from the root of Aloe vera (L.) Burm.f.</title>
        <authorList>
            <person name="Kuncharoen N."/>
            <person name="Muramatsu Y."/>
            <person name="Shibata C."/>
            <person name="Kamakura Y."/>
            <person name="Nakagawa Y."/>
            <person name="Tanasupawat S."/>
        </authorList>
    </citation>
    <scope>NUCLEOTIDE SEQUENCE [LARGE SCALE GENOMIC DNA]</scope>
    <source>
        <strain evidence="15 16">AVA-1</strain>
    </source>
</reference>
<dbReference type="Gene3D" id="3.40.50.300">
    <property type="entry name" value="P-loop containing nucleotide triphosphate hydrolases"/>
    <property type="match status" value="3"/>
</dbReference>
<keyword evidence="6" id="KW-0238">DNA-binding</keyword>
<feature type="domain" description="UvrD-like helicase C-terminal" evidence="14">
    <location>
        <begin position="493"/>
        <end position="773"/>
    </location>
</feature>
<dbReference type="Proteomes" id="UP000290849">
    <property type="component" value="Unassembled WGS sequence"/>
</dbReference>
<keyword evidence="3 12" id="KW-0378">Hydrolase</keyword>
<comment type="catalytic activity">
    <reaction evidence="8">
        <text>Couples ATP hydrolysis with the unwinding of duplex DNA by translocating in the 3'-5' direction.</text>
        <dbReference type="EC" id="5.6.2.4"/>
    </reaction>
</comment>
<dbReference type="EMBL" id="PYAL01000004">
    <property type="protein sequence ID" value="RXN87811.1"/>
    <property type="molecule type" value="Genomic_DNA"/>
</dbReference>
<keyword evidence="2 12" id="KW-0547">Nucleotide-binding</keyword>
<dbReference type="InterPro" id="IPR014016">
    <property type="entry name" value="UvrD-like_ATP-bd"/>
</dbReference>
<gene>
    <name evidence="15" type="ORF">C7R54_14540</name>
</gene>
<evidence type="ECO:0000259" key="13">
    <source>
        <dbReference type="PROSITE" id="PS51198"/>
    </source>
</evidence>
<evidence type="ECO:0000256" key="1">
    <source>
        <dbReference type="ARBA" id="ARBA00009922"/>
    </source>
</evidence>
<dbReference type="InterPro" id="IPR013986">
    <property type="entry name" value="DExx_box_DNA_helicase_dom_sf"/>
</dbReference>
<comment type="catalytic activity">
    <reaction evidence="11">
        <text>ATP + H2O = ADP + phosphate + H(+)</text>
        <dbReference type="Rhea" id="RHEA:13065"/>
        <dbReference type="ChEBI" id="CHEBI:15377"/>
        <dbReference type="ChEBI" id="CHEBI:15378"/>
        <dbReference type="ChEBI" id="CHEBI:30616"/>
        <dbReference type="ChEBI" id="CHEBI:43474"/>
        <dbReference type="ChEBI" id="CHEBI:456216"/>
        <dbReference type="EC" id="5.6.2.4"/>
    </reaction>
</comment>
<comment type="similarity">
    <text evidence="1">Belongs to the helicase family. UvrD subfamily.</text>
</comment>
<dbReference type="InterPro" id="IPR000212">
    <property type="entry name" value="DNA_helicase_UvrD/REP"/>
</dbReference>
<evidence type="ECO:0000256" key="10">
    <source>
        <dbReference type="ARBA" id="ARBA00034923"/>
    </source>
</evidence>
<feature type="binding site" evidence="12">
    <location>
        <begin position="214"/>
        <end position="221"/>
    </location>
    <ligand>
        <name>ATP</name>
        <dbReference type="ChEBI" id="CHEBI:30616"/>
    </ligand>
</feature>
<feature type="domain" description="UvrD-like helicase ATP-binding" evidence="13">
    <location>
        <begin position="193"/>
        <end position="492"/>
    </location>
</feature>
<dbReference type="AlphaFoldDB" id="A0A4Q1HIC4"/>
<dbReference type="InterPro" id="IPR014017">
    <property type="entry name" value="DNA_helicase_UvrD-like_C"/>
</dbReference>
<comment type="caution">
    <text evidence="15">The sequence shown here is derived from an EMBL/GenBank/DDBJ whole genome shotgun (WGS) entry which is preliminary data.</text>
</comment>
<evidence type="ECO:0000256" key="7">
    <source>
        <dbReference type="ARBA" id="ARBA00023235"/>
    </source>
</evidence>
<dbReference type="Gene3D" id="1.10.10.160">
    <property type="match status" value="1"/>
</dbReference>
<keyword evidence="5 12" id="KW-0067">ATP-binding</keyword>
<accession>A0A4Q1HIC4</accession>
<keyword evidence="7" id="KW-0413">Isomerase</keyword>
<dbReference type="PANTHER" id="PTHR11070">
    <property type="entry name" value="UVRD / RECB / PCRA DNA HELICASE FAMILY MEMBER"/>
    <property type="match status" value="1"/>
</dbReference>
<dbReference type="PROSITE" id="PS51198">
    <property type="entry name" value="UVRD_HELICASE_ATP_BIND"/>
    <property type="match status" value="1"/>
</dbReference>
<dbReference type="GO" id="GO:0003677">
    <property type="term" value="F:DNA binding"/>
    <property type="evidence" value="ECO:0007669"/>
    <property type="project" value="UniProtKB-KW"/>
</dbReference>
<evidence type="ECO:0000256" key="8">
    <source>
        <dbReference type="ARBA" id="ARBA00034617"/>
    </source>
</evidence>
<organism evidence="15 16">
    <name type="scientific">Achromobacter aloeverae</name>
    <dbReference type="NCBI Taxonomy" id="1750518"/>
    <lineage>
        <taxon>Bacteria</taxon>
        <taxon>Pseudomonadati</taxon>
        <taxon>Pseudomonadota</taxon>
        <taxon>Betaproteobacteria</taxon>
        <taxon>Burkholderiales</taxon>
        <taxon>Alcaligenaceae</taxon>
        <taxon>Achromobacter</taxon>
    </lineage>
</organism>
<evidence type="ECO:0000256" key="5">
    <source>
        <dbReference type="ARBA" id="ARBA00022840"/>
    </source>
</evidence>
<keyword evidence="16" id="KW-1185">Reference proteome</keyword>
<dbReference type="CDD" id="cd17932">
    <property type="entry name" value="DEXQc_UvrD"/>
    <property type="match status" value="1"/>
</dbReference>
<dbReference type="Pfam" id="PF13361">
    <property type="entry name" value="UvrD_C"/>
    <property type="match status" value="2"/>
</dbReference>
<evidence type="ECO:0000256" key="6">
    <source>
        <dbReference type="ARBA" id="ARBA00023125"/>
    </source>
</evidence>
<evidence type="ECO:0000256" key="4">
    <source>
        <dbReference type="ARBA" id="ARBA00022806"/>
    </source>
</evidence>
<evidence type="ECO:0000259" key="14">
    <source>
        <dbReference type="PROSITE" id="PS51217"/>
    </source>
</evidence>
<dbReference type="OrthoDB" id="9810135at2"/>
<dbReference type="InterPro" id="IPR010359">
    <property type="entry name" value="IrrE_HExxH"/>
</dbReference>
<evidence type="ECO:0000256" key="3">
    <source>
        <dbReference type="ARBA" id="ARBA00022801"/>
    </source>
</evidence>